<dbReference type="InterPro" id="IPR003356">
    <property type="entry name" value="DNA_methylase_A-5"/>
</dbReference>
<dbReference type="GO" id="GO:0009007">
    <property type="term" value="F:site-specific DNA-methyltransferase (adenine-specific) activity"/>
    <property type="evidence" value="ECO:0007669"/>
    <property type="project" value="UniProtKB-EC"/>
</dbReference>
<gene>
    <name evidence="7" type="ORF">FN924_18115</name>
</gene>
<dbReference type="AlphaFoldDB" id="A0A516KKL8"/>
<dbReference type="GO" id="GO:0009307">
    <property type="term" value="P:DNA restriction-modification system"/>
    <property type="evidence" value="ECO:0007669"/>
    <property type="project" value="UniProtKB-KW"/>
</dbReference>
<dbReference type="RefSeq" id="WP_143896934.1">
    <property type="nucleotide sequence ID" value="NZ_CP041666.1"/>
</dbReference>
<dbReference type="REBASE" id="349584">
    <property type="entry name" value="M.BbaTKL69ORF18115P"/>
</dbReference>
<dbReference type="EC" id="2.1.1.72" evidence="1"/>
<keyword evidence="2 7" id="KW-0489">Methyltransferase</keyword>
<dbReference type="InterPro" id="IPR050953">
    <property type="entry name" value="N4_N6_ade-DNA_methylase"/>
</dbReference>
<comment type="catalytic activity">
    <reaction evidence="5">
        <text>a 2'-deoxyadenosine in DNA + S-adenosyl-L-methionine = an N(6)-methyl-2'-deoxyadenosine in DNA + S-adenosyl-L-homocysteine + H(+)</text>
        <dbReference type="Rhea" id="RHEA:15197"/>
        <dbReference type="Rhea" id="RHEA-COMP:12418"/>
        <dbReference type="Rhea" id="RHEA-COMP:12419"/>
        <dbReference type="ChEBI" id="CHEBI:15378"/>
        <dbReference type="ChEBI" id="CHEBI:57856"/>
        <dbReference type="ChEBI" id="CHEBI:59789"/>
        <dbReference type="ChEBI" id="CHEBI:90615"/>
        <dbReference type="ChEBI" id="CHEBI:90616"/>
        <dbReference type="EC" id="2.1.1.72"/>
    </reaction>
</comment>
<dbReference type="Pfam" id="PF02384">
    <property type="entry name" value="N6_Mtase"/>
    <property type="match status" value="1"/>
</dbReference>
<evidence type="ECO:0000259" key="6">
    <source>
        <dbReference type="Pfam" id="PF02384"/>
    </source>
</evidence>
<evidence type="ECO:0000256" key="3">
    <source>
        <dbReference type="ARBA" id="ARBA00022679"/>
    </source>
</evidence>
<dbReference type="GO" id="GO:0008170">
    <property type="term" value="F:N-methyltransferase activity"/>
    <property type="evidence" value="ECO:0007669"/>
    <property type="project" value="InterPro"/>
</dbReference>
<dbReference type="KEGG" id="aqt:FN924_18115"/>
<evidence type="ECO:0000256" key="1">
    <source>
        <dbReference type="ARBA" id="ARBA00011900"/>
    </source>
</evidence>
<dbReference type="PANTHER" id="PTHR33841:SF1">
    <property type="entry name" value="DNA METHYLTRANSFERASE A"/>
    <property type="match status" value="1"/>
</dbReference>
<organism evidence="7 8">
    <name type="scientific">Radiobacillus deserti</name>
    <dbReference type="NCBI Taxonomy" id="2594883"/>
    <lineage>
        <taxon>Bacteria</taxon>
        <taxon>Bacillati</taxon>
        <taxon>Bacillota</taxon>
        <taxon>Bacilli</taxon>
        <taxon>Bacillales</taxon>
        <taxon>Bacillaceae</taxon>
        <taxon>Radiobacillus</taxon>
    </lineage>
</organism>
<reference evidence="7 8" key="1">
    <citation type="submission" date="2019-07" db="EMBL/GenBank/DDBJ databases">
        <authorList>
            <person name="Li J."/>
        </authorList>
    </citation>
    <scope>NUCLEOTIDE SEQUENCE [LARGE SCALE GENOMIC DNA]</scope>
    <source>
        <strain evidence="7 8">TKL69</strain>
    </source>
</reference>
<feature type="domain" description="DNA methylase adenine-specific" evidence="6">
    <location>
        <begin position="16"/>
        <end position="246"/>
    </location>
</feature>
<dbReference type="InterPro" id="IPR029063">
    <property type="entry name" value="SAM-dependent_MTases_sf"/>
</dbReference>
<sequence length="502" mass="58155">MGRHAKVIETDNIDRRELGYYYTPDFVAKYMSHRLLMLHPHGHKVLDPCVGKEELVEEFLARDKEVVGIDVFQHKETYTCQFIQRDFIAFYEEIKQDGQLTMDSLLQEGNPEARREYDYIIANPPYNCHEVNYIKNNKAALKSLFHDVGVHNMYSMFLSAIIDIAKEGAMIGLITYDSFFTSKAHTDLRKKILKECTIHEITMCPTDLFHDQDADVRTSIIFLQKGKQYQGQVAVSNRPPNRVIFQDQLKSQLQHGNKKYFELEDIVLTNPNDNDEFIIECPDDIRVLFSEKRLGELFKCVTGISTGKDELYLSKEKKDPFTIPFYKNPGKNRFYTDNQLYLHKDFLRFDAEIKNFMVRNKSLLFQPGITCSSMGVAFTASRLPEHATYGVNANIICEDKDAWWLLAYLNSDLVTYLVRGIMIRSNMITSGYVSRIPILPMDSAIKATLEDLAKSAYHKAKENQSFEAELENINRVIYEQAKVRKETIETIKRFNENLIANT</sequence>
<dbReference type="Gene3D" id="3.40.50.150">
    <property type="entry name" value="Vaccinia Virus protein VP39"/>
    <property type="match status" value="1"/>
</dbReference>
<evidence type="ECO:0000256" key="4">
    <source>
        <dbReference type="ARBA" id="ARBA00022747"/>
    </source>
</evidence>
<dbReference type="OrthoDB" id="9814572at2"/>
<dbReference type="InterPro" id="IPR002052">
    <property type="entry name" value="DNA_methylase_N6_adenine_CS"/>
</dbReference>
<proteinExistence type="predicted"/>
<accession>A0A516KKL8</accession>
<dbReference type="GO" id="GO:0032259">
    <property type="term" value="P:methylation"/>
    <property type="evidence" value="ECO:0007669"/>
    <property type="project" value="UniProtKB-KW"/>
</dbReference>
<evidence type="ECO:0000256" key="5">
    <source>
        <dbReference type="ARBA" id="ARBA00047942"/>
    </source>
</evidence>
<keyword evidence="8" id="KW-1185">Reference proteome</keyword>
<evidence type="ECO:0000256" key="2">
    <source>
        <dbReference type="ARBA" id="ARBA00022603"/>
    </source>
</evidence>
<dbReference type="EMBL" id="CP041666">
    <property type="protein sequence ID" value="QDP41918.1"/>
    <property type="molecule type" value="Genomic_DNA"/>
</dbReference>
<keyword evidence="4" id="KW-0680">Restriction system</keyword>
<evidence type="ECO:0000313" key="7">
    <source>
        <dbReference type="EMBL" id="QDP41918.1"/>
    </source>
</evidence>
<evidence type="ECO:0000313" key="8">
    <source>
        <dbReference type="Proteomes" id="UP000315215"/>
    </source>
</evidence>
<dbReference type="Proteomes" id="UP000315215">
    <property type="component" value="Chromosome"/>
</dbReference>
<dbReference type="GO" id="GO:0003677">
    <property type="term" value="F:DNA binding"/>
    <property type="evidence" value="ECO:0007669"/>
    <property type="project" value="InterPro"/>
</dbReference>
<dbReference type="PROSITE" id="PS00092">
    <property type="entry name" value="N6_MTASE"/>
    <property type="match status" value="1"/>
</dbReference>
<dbReference type="SUPFAM" id="SSF53335">
    <property type="entry name" value="S-adenosyl-L-methionine-dependent methyltransferases"/>
    <property type="match status" value="1"/>
</dbReference>
<dbReference type="PANTHER" id="PTHR33841">
    <property type="entry name" value="DNA METHYLTRANSFERASE YEEA-RELATED"/>
    <property type="match status" value="1"/>
</dbReference>
<keyword evidence="3" id="KW-0808">Transferase</keyword>
<name>A0A516KKL8_9BACI</name>
<protein>
    <recommendedName>
        <fullName evidence="1">site-specific DNA-methyltransferase (adenine-specific)</fullName>
        <ecNumber evidence="1">2.1.1.72</ecNumber>
    </recommendedName>
</protein>
<dbReference type="PRINTS" id="PR00507">
    <property type="entry name" value="N12N6MTFRASE"/>
</dbReference>